<feature type="transmembrane region" description="Helical" evidence="1">
    <location>
        <begin position="28"/>
        <end position="47"/>
    </location>
</feature>
<evidence type="ECO:0000313" key="3">
    <source>
        <dbReference type="Proteomes" id="UP000283509"/>
    </source>
</evidence>
<sequence>AGVVGMQDSDHFLKAAFQLGPWRVTRRVLLFITVFCAVIIIFGAIVLKTHMFDEDENFDWDDDDDDDDWEALDELSGGDAVMLVIIGLAAQRISHSEYGAPRKSHVLPLTFTKGVGPHRECCSREIRRRFAGAPIDASRAKPNHVFRHCHSETPTLFFSFVSLPPRWALNARAATAASAARRRKQFIEE</sequence>
<keyword evidence="3" id="KW-1185">Reference proteome</keyword>
<keyword evidence="1" id="KW-0812">Transmembrane</keyword>
<reference evidence="2 3" key="1">
    <citation type="submission" date="2018-04" db="EMBL/GenBank/DDBJ databases">
        <authorList>
            <person name="Zhang X."/>
            <person name="Yuan J."/>
            <person name="Li F."/>
            <person name="Xiang J."/>
        </authorList>
    </citation>
    <scope>NUCLEOTIDE SEQUENCE [LARGE SCALE GENOMIC DNA]</scope>
    <source>
        <tissue evidence="2">Muscle</tissue>
    </source>
</reference>
<dbReference type="Proteomes" id="UP000283509">
    <property type="component" value="Unassembled WGS sequence"/>
</dbReference>
<keyword evidence="1" id="KW-0472">Membrane</keyword>
<gene>
    <name evidence="2" type="ORF">C7M84_004134</name>
</gene>
<evidence type="ECO:0000256" key="1">
    <source>
        <dbReference type="SAM" id="Phobius"/>
    </source>
</evidence>
<comment type="caution">
    <text evidence="2">The sequence shown here is derived from an EMBL/GenBank/DDBJ whole genome shotgun (WGS) entry which is preliminary data.</text>
</comment>
<proteinExistence type="predicted"/>
<protein>
    <submittedName>
        <fullName evidence="2">Uncharacterized protein</fullName>
    </submittedName>
</protein>
<dbReference type="EMBL" id="QCYY01001552">
    <property type="protein sequence ID" value="ROT77228.1"/>
    <property type="molecule type" value="Genomic_DNA"/>
</dbReference>
<dbReference type="AlphaFoldDB" id="A0A423TLB4"/>
<evidence type="ECO:0000313" key="2">
    <source>
        <dbReference type="EMBL" id="ROT77228.1"/>
    </source>
</evidence>
<organism evidence="2 3">
    <name type="scientific">Penaeus vannamei</name>
    <name type="common">Whiteleg shrimp</name>
    <name type="synonym">Litopenaeus vannamei</name>
    <dbReference type="NCBI Taxonomy" id="6689"/>
    <lineage>
        <taxon>Eukaryota</taxon>
        <taxon>Metazoa</taxon>
        <taxon>Ecdysozoa</taxon>
        <taxon>Arthropoda</taxon>
        <taxon>Crustacea</taxon>
        <taxon>Multicrustacea</taxon>
        <taxon>Malacostraca</taxon>
        <taxon>Eumalacostraca</taxon>
        <taxon>Eucarida</taxon>
        <taxon>Decapoda</taxon>
        <taxon>Dendrobranchiata</taxon>
        <taxon>Penaeoidea</taxon>
        <taxon>Penaeidae</taxon>
        <taxon>Penaeus</taxon>
    </lineage>
</organism>
<accession>A0A423TLB4</accession>
<name>A0A423TLB4_PENVA</name>
<keyword evidence="1" id="KW-1133">Transmembrane helix</keyword>
<reference evidence="2 3" key="2">
    <citation type="submission" date="2019-01" db="EMBL/GenBank/DDBJ databases">
        <title>The decoding of complex shrimp genome reveals the adaptation for benthos swimmer, frequently molting mechanism and breeding impact on genome.</title>
        <authorList>
            <person name="Sun Y."/>
            <person name="Gao Y."/>
            <person name="Yu Y."/>
        </authorList>
    </citation>
    <scope>NUCLEOTIDE SEQUENCE [LARGE SCALE GENOMIC DNA]</scope>
    <source>
        <tissue evidence="2">Muscle</tissue>
    </source>
</reference>
<feature type="non-terminal residue" evidence="2">
    <location>
        <position position="1"/>
    </location>
</feature>